<comment type="subunit">
    <text evidence="6">Associates with 90S and pre-40S pre-ribosomal particles.</text>
</comment>
<feature type="compositionally biased region" description="Basic and acidic residues" evidence="7">
    <location>
        <begin position="151"/>
        <end position="164"/>
    </location>
</feature>
<feature type="region of interest" description="Disordered" evidence="7">
    <location>
        <begin position="131"/>
        <end position="164"/>
    </location>
</feature>
<comment type="function">
    <text evidence="6">Component of the 90S pre-ribosome involved in the maturation of rRNAs. Required for early cleavages of the pre-RNAs in the 40S ribosomal subunit maturation pathway.</text>
</comment>
<feature type="region of interest" description="Disordered" evidence="7">
    <location>
        <begin position="212"/>
        <end position="239"/>
    </location>
</feature>
<organism evidence="8">
    <name type="scientific">Pinguiococcus pyrenoidosus</name>
    <dbReference type="NCBI Taxonomy" id="172671"/>
    <lineage>
        <taxon>Eukaryota</taxon>
        <taxon>Sar</taxon>
        <taxon>Stramenopiles</taxon>
        <taxon>Ochrophyta</taxon>
        <taxon>Pinguiophyceae</taxon>
        <taxon>Pinguiochrysidales</taxon>
        <taxon>Pinguiochrysidaceae</taxon>
        <taxon>Pinguiococcus</taxon>
    </lineage>
</organism>
<evidence type="ECO:0000256" key="5">
    <source>
        <dbReference type="ARBA" id="ARBA00023242"/>
    </source>
</evidence>
<dbReference type="GO" id="GO:0030686">
    <property type="term" value="C:90S preribosome"/>
    <property type="evidence" value="ECO:0007669"/>
    <property type="project" value="TreeGrafter"/>
</dbReference>
<evidence type="ECO:0000256" key="6">
    <source>
        <dbReference type="RuleBase" id="RU368027"/>
    </source>
</evidence>
<sequence length="239" mass="28093">MEDVASLPIHVRLEMLRTGQTSLKEPAVGRKRPRVAEAAAPERESDDDERDSEAQADATEHAKRSKNRPLEQSSRKTVSRRKEVVAVRKKESRDPRFDNASGVLNYDLFRKSYAFLEGNQADEIKALKKEMKKTRSRARREEIQQTLRNMQQEKAERERGDRIRAKLAEKKREIRKRVQQGGKTFYLKRSEQRRIELDDKFETLRKSGKLQSYLAKKRKRNASKDHKSMPYRRRAEAVE</sequence>
<evidence type="ECO:0000256" key="4">
    <source>
        <dbReference type="ARBA" id="ARBA00022552"/>
    </source>
</evidence>
<evidence type="ECO:0000256" key="3">
    <source>
        <dbReference type="ARBA" id="ARBA00022517"/>
    </source>
</evidence>
<dbReference type="AlphaFoldDB" id="A0A7R9YC02"/>
<dbReference type="GO" id="GO:0000462">
    <property type="term" value="P:maturation of SSU-rRNA from tricistronic rRNA transcript (SSU-rRNA, 5.8S rRNA, LSU-rRNA)"/>
    <property type="evidence" value="ECO:0007669"/>
    <property type="project" value="TreeGrafter"/>
</dbReference>
<protein>
    <recommendedName>
        <fullName evidence="6">rRNA biogenesis protein RRP36</fullName>
    </recommendedName>
</protein>
<accession>A0A7R9YC02</accession>
<dbReference type="Pfam" id="PF06102">
    <property type="entry name" value="RRP36"/>
    <property type="match status" value="1"/>
</dbReference>
<evidence type="ECO:0000256" key="1">
    <source>
        <dbReference type="ARBA" id="ARBA00004604"/>
    </source>
</evidence>
<evidence type="ECO:0000256" key="2">
    <source>
        <dbReference type="ARBA" id="ARBA00009418"/>
    </source>
</evidence>
<dbReference type="GO" id="GO:0005730">
    <property type="term" value="C:nucleolus"/>
    <property type="evidence" value="ECO:0007669"/>
    <property type="project" value="UniProtKB-SubCell"/>
</dbReference>
<evidence type="ECO:0000313" key="8">
    <source>
        <dbReference type="EMBL" id="CAD8256599.1"/>
    </source>
</evidence>
<keyword evidence="6" id="KW-0687">Ribonucleoprotein</keyword>
<comment type="similarity">
    <text evidence="2 6">Belongs to the RRP36 family.</text>
</comment>
<proteinExistence type="inferred from homology"/>
<dbReference type="EMBL" id="HBEA01007923">
    <property type="protein sequence ID" value="CAD8256599.1"/>
    <property type="molecule type" value="Transcribed_RNA"/>
</dbReference>
<keyword evidence="5 6" id="KW-0539">Nucleus</keyword>
<keyword evidence="4 6" id="KW-0698">rRNA processing</keyword>
<dbReference type="InterPro" id="IPR009292">
    <property type="entry name" value="RRP36"/>
</dbReference>
<gene>
    <name evidence="8" type="ORF">PPYR1160_LOCUS6091</name>
</gene>
<feature type="compositionally biased region" description="Basic and acidic residues" evidence="7">
    <location>
        <begin position="80"/>
        <end position="97"/>
    </location>
</feature>
<comment type="subcellular location">
    <subcellularLocation>
        <location evidence="1 6">Nucleus</location>
        <location evidence="1 6">Nucleolus</location>
    </subcellularLocation>
</comment>
<dbReference type="PANTHER" id="PTHR21738:SF0">
    <property type="entry name" value="RIBOSOMAL RNA PROCESSING PROTEIN 36 HOMOLOG"/>
    <property type="match status" value="1"/>
</dbReference>
<feature type="compositionally biased region" description="Basic and acidic residues" evidence="7">
    <location>
        <begin position="222"/>
        <end position="239"/>
    </location>
</feature>
<name>A0A7R9YC02_9STRA</name>
<evidence type="ECO:0000256" key="7">
    <source>
        <dbReference type="SAM" id="MobiDB-lite"/>
    </source>
</evidence>
<reference evidence="8" key="1">
    <citation type="submission" date="2021-01" db="EMBL/GenBank/DDBJ databases">
        <authorList>
            <person name="Corre E."/>
            <person name="Pelletier E."/>
            <person name="Niang G."/>
            <person name="Scheremetjew M."/>
            <person name="Finn R."/>
            <person name="Kale V."/>
            <person name="Holt S."/>
            <person name="Cochrane G."/>
            <person name="Meng A."/>
            <person name="Brown T."/>
            <person name="Cohen L."/>
        </authorList>
    </citation>
    <scope>NUCLEOTIDE SEQUENCE</scope>
    <source>
        <strain evidence="8">CCMP2078</strain>
    </source>
</reference>
<feature type="region of interest" description="Disordered" evidence="7">
    <location>
        <begin position="17"/>
        <end position="100"/>
    </location>
</feature>
<keyword evidence="3 6" id="KW-0690">Ribosome biogenesis</keyword>
<dbReference type="PANTHER" id="PTHR21738">
    <property type="entry name" value="RIBOSOMAL RNA PROCESSING PROTEIN 36 HOMOLOG"/>
    <property type="match status" value="1"/>
</dbReference>